<keyword evidence="1" id="KW-1133">Transmembrane helix</keyword>
<organism evidence="3 4">
    <name type="scientific">Ramlibacter henchirensis</name>
    <dbReference type="NCBI Taxonomy" id="204072"/>
    <lineage>
        <taxon>Bacteria</taxon>
        <taxon>Pseudomonadati</taxon>
        <taxon>Pseudomonadota</taxon>
        <taxon>Betaproteobacteria</taxon>
        <taxon>Burkholderiales</taxon>
        <taxon>Comamonadaceae</taxon>
        <taxon>Ramlibacter</taxon>
    </lineage>
</organism>
<dbReference type="OrthoDB" id="7029611at2"/>
<name>A0A4Z0CBY3_9BURK</name>
<comment type="caution">
    <text evidence="3">The sequence shown here is derived from an EMBL/GenBank/DDBJ whole genome shotgun (WGS) entry which is preliminary data.</text>
</comment>
<feature type="transmembrane region" description="Helical" evidence="1">
    <location>
        <begin position="12"/>
        <end position="29"/>
    </location>
</feature>
<accession>A0A4Z0CBY3</accession>
<protein>
    <submittedName>
        <fullName evidence="3">Tripartite tricarboxylate transporter TctB family protein</fullName>
    </submittedName>
</protein>
<dbReference type="AlphaFoldDB" id="A0A4Z0CBY3"/>
<keyword evidence="1" id="KW-0812">Transmembrane</keyword>
<evidence type="ECO:0000313" key="3">
    <source>
        <dbReference type="EMBL" id="TFZ07569.1"/>
    </source>
</evidence>
<dbReference type="RefSeq" id="WP_135263647.1">
    <property type="nucleotide sequence ID" value="NZ_SMLM01000001.1"/>
</dbReference>
<dbReference type="EMBL" id="SMLM01000001">
    <property type="protein sequence ID" value="TFZ07569.1"/>
    <property type="molecule type" value="Genomic_DNA"/>
</dbReference>
<keyword evidence="4" id="KW-1185">Reference proteome</keyword>
<evidence type="ECO:0000313" key="4">
    <source>
        <dbReference type="Proteomes" id="UP000298180"/>
    </source>
</evidence>
<proteinExistence type="predicted"/>
<keyword evidence="1" id="KW-0472">Membrane</keyword>
<feature type="transmembrane region" description="Helical" evidence="1">
    <location>
        <begin position="120"/>
        <end position="140"/>
    </location>
</feature>
<dbReference type="Pfam" id="PF07331">
    <property type="entry name" value="TctB"/>
    <property type="match status" value="1"/>
</dbReference>
<sequence>MSIRNQKDFAAGLIYVLAGAGFSLGALEYRLGDPARMGPGFFPFWVGVLLAIVGLLTLAGGVRRTAGVEGVKRLEIGPMAWILGGVVLFGLLLQPLGLVLALTVLVLVSSRASHEFTWRGALINAAALVAFSTAVFIHGINLQIPLWPVALG</sequence>
<reference evidence="3 4" key="1">
    <citation type="submission" date="2019-03" db="EMBL/GenBank/DDBJ databases">
        <title>Ramlibacter henchirensis DSM 14656, whole genome shotgun sequence.</title>
        <authorList>
            <person name="Zhang X."/>
            <person name="Feng G."/>
            <person name="Zhu H."/>
        </authorList>
    </citation>
    <scope>NUCLEOTIDE SEQUENCE [LARGE SCALE GENOMIC DNA]</scope>
    <source>
        <strain evidence="3 4">DSM 14656</strain>
    </source>
</reference>
<feature type="transmembrane region" description="Helical" evidence="1">
    <location>
        <begin position="80"/>
        <end position="108"/>
    </location>
</feature>
<dbReference type="InterPro" id="IPR009936">
    <property type="entry name" value="DUF1468"/>
</dbReference>
<feature type="transmembrane region" description="Helical" evidence="1">
    <location>
        <begin position="41"/>
        <end position="60"/>
    </location>
</feature>
<evidence type="ECO:0000256" key="1">
    <source>
        <dbReference type="SAM" id="Phobius"/>
    </source>
</evidence>
<dbReference type="Proteomes" id="UP000298180">
    <property type="component" value="Unassembled WGS sequence"/>
</dbReference>
<evidence type="ECO:0000259" key="2">
    <source>
        <dbReference type="Pfam" id="PF07331"/>
    </source>
</evidence>
<gene>
    <name evidence="3" type="ORF">EZ313_11515</name>
</gene>
<feature type="domain" description="DUF1468" evidence="2">
    <location>
        <begin position="11"/>
        <end position="145"/>
    </location>
</feature>